<dbReference type="PANTHER" id="PTHR33872">
    <property type="entry name" value="DNA POLYMERASE EPSILON CATALYTIC SUBUNIT A"/>
    <property type="match status" value="1"/>
</dbReference>
<dbReference type="Proteomes" id="UP000238479">
    <property type="component" value="Chromosome 2"/>
</dbReference>
<feature type="compositionally biased region" description="Pro residues" evidence="1">
    <location>
        <begin position="23"/>
        <end position="34"/>
    </location>
</feature>
<keyword evidence="3" id="KW-1185">Reference proteome</keyword>
<evidence type="ECO:0000313" key="2">
    <source>
        <dbReference type="EMBL" id="PRQ47315.1"/>
    </source>
</evidence>
<sequence length="171" mass="19706">MKMKQIEQESGKCCVERKQVISSPPPPPPPPPFPRFLANQSVVESVTRREIARFWTQKRFNEEEHLLAAIKAAARIRARKLSEEDYRSFEESLNDEDNDGKTNSEGAVKTNENNDEIRVGIKDWWTKSKYAYLNQPDIDSKEPPKRRSSTFVPNCFAYKPTPLYPTSLGVF</sequence>
<reference evidence="2 3" key="1">
    <citation type="journal article" date="2018" name="Nat. Genet.">
        <title>The Rosa genome provides new insights in the design of modern roses.</title>
        <authorList>
            <person name="Bendahmane M."/>
        </authorList>
    </citation>
    <scope>NUCLEOTIDE SEQUENCE [LARGE SCALE GENOMIC DNA]</scope>
    <source>
        <strain evidence="3">cv. Old Blush</strain>
    </source>
</reference>
<dbReference type="OrthoDB" id="1932217at2759"/>
<organism evidence="2 3">
    <name type="scientific">Rosa chinensis</name>
    <name type="common">China rose</name>
    <dbReference type="NCBI Taxonomy" id="74649"/>
    <lineage>
        <taxon>Eukaryota</taxon>
        <taxon>Viridiplantae</taxon>
        <taxon>Streptophyta</taxon>
        <taxon>Embryophyta</taxon>
        <taxon>Tracheophyta</taxon>
        <taxon>Spermatophyta</taxon>
        <taxon>Magnoliopsida</taxon>
        <taxon>eudicotyledons</taxon>
        <taxon>Gunneridae</taxon>
        <taxon>Pentapetalae</taxon>
        <taxon>rosids</taxon>
        <taxon>fabids</taxon>
        <taxon>Rosales</taxon>
        <taxon>Rosaceae</taxon>
        <taxon>Rosoideae</taxon>
        <taxon>Rosoideae incertae sedis</taxon>
        <taxon>Rosa</taxon>
    </lineage>
</organism>
<dbReference type="AlphaFoldDB" id="A0A2P6RLL8"/>
<evidence type="ECO:0000256" key="1">
    <source>
        <dbReference type="SAM" id="MobiDB-lite"/>
    </source>
</evidence>
<feature type="region of interest" description="Disordered" evidence="1">
    <location>
        <begin position="87"/>
        <end position="113"/>
    </location>
</feature>
<dbReference type="OMA" id="ERCTMFF"/>
<protein>
    <submittedName>
        <fullName evidence="2">Uncharacterized protein</fullName>
    </submittedName>
</protein>
<name>A0A2P6RLL8_ROSCH</name>
<gene>
    <name evidence="2" type="ORF">RchiOBHm_Chr2g0098351</name>
</gene>
<dbReference type="Gramene" id="PRQ47315">
    <property type="protein sequence ID" value="PRQ47315"/>
    <property type="gene ID" value="RchiOBHm_Chr2g0098351"/>
</dbReference>
<feature type="compositionally biased region" description="Basic and acidic residues" evidence="1">
    <location>
        <begin position="1"/>
        <end position="19"/>
    </location>
</feature>
<comment type="caution">
    <text evidence="2">The sequence shown here is derived from an EMBL/GenBank/DDBJ whole genome shotgun (WGS) entry which is preliminary data.</text>
</comment>
<dbReference type="PANTHER" id="PTHR33872:SF7">
    <property type="entry name" value="OSJNBA0084K11.10-LIKE PROTEIN"/>
    <property type="match status" value="1"/>
</dbReference>
<accession>A0A2P6RLL8</accession>
<evidence type="ECO:0000313" key="3">
    <source>
        <dbReference type="Proteomes" id="UP000238479"/>
    </source>
</evidence>
<proteinExistence type="predicted"/>
<dbReference type="STRING" id="74649.A0A2P6RLL8"/>
<feature type="region of interest" description="Disordered" evidence="1">
    <location>
        <begin position="1"/>
        <end position="35"/>
    </location>
</feature>
<dbReference type="EMBL" id="PDCK01000040">
    <property type="protein sequence ID" value="PRQ47315.1"/>
    <property type="molecule type" value="Genomic_DNA"/>
</dbReference>